<dbReference type="AlphaFoldDB" id="A0A0M7A4B8"/>
<dbReference type="CDD" id="cd08916">
    <property type="entry name" value="TrHb3_P"/>
    <property type="match status" value="1"/>
</dbReference>
<gene>
    <name evidence="1" type="primary">ctb</name>
    <name evidence="1" type="ORF">LAX5112_02294</name>
</gene>
<accession>A0A0M7A4B8</accession>
<sequence>MQIKQSLLKTSGAVFRSDGACGVQYAEVTPETIRILVHSFYETLRQQPHLGEIFEKRLGGRWPEHLEKMERFWQSVLLKNGTYKGKPVPEHLKLKEVVSSDYGDWLDVFRPVAREIFVPDVAEEIIAIAERIAQSLWLATFGFAGSTPPAELFTEQA</sequence>
<dbReference type="GO" id="GO:0020037">
    <property type="term" value="F:heme binding"/>
    <property type="evidence" value="ECO:0007669"/>
    <property type="project" value="InterPro"/>
</dbReference>
<dbReference type="Proteomes" id="UP000053235">
    <property type="component" value="Unassembled WGS sequence"/>
</dbReference>
<dbReference type="InterPro" id="IPR009050">
    <property type="entry name" value="Globin-like_sf"/>
</dbReference>
<dbReference type="GO" id="GO:0019825">
    <property type="term" value="F:oxygen binding"/>
    <property type="evidence" value="ECO:0007669"/>
    <property type="project" value="InterPro"/>
</dbReference>
<dbReference type="SUPFAM" id="SSF46458">
    <property type="entry name" value="Globin-like"/>
    <property type="match status" value="1"/>
</dbReference>
<keyword evidence="2" id="KW-1185">Reference proteome</keyword>
<dbReference type="EMBL" id="CXWD01000008">
    <property type="protein sequence ID" value="CTQ69945.1"/>
    <property type="molecule type" value="Genomic_DNA"/>
</dbReference>
<evidence type="ECO:0000313" key="1">
    <source>
        <dbReference type="EMBL" id="CTQ69945.1"/>
    </source>
</evidence>
<reference evidence="2" key="1">
    <citation type="submission" date="2015-07" db="EMBL/GenBank/DDBJ databases">
        <authorList>
            <person name="Rodrigo-Torres Lidia"/>
            <person name="Arahal R.David."/>
        </authorList>
    </citation>
    <scope>NUCLEOTIDE SEQUENCE [LARGE SCALE GENOMIC DNA]</scope>
    <source>
        <strain evidence="2">CECT 5112</strain>
    </source>
</reference>
<name>A0A0M7A4B8_9HYPH</name>
<dbReference type="InterPro" id="IPR012292">
    <property type="entry name" value="Globin/Proto"/>
</dbReference>
<protein>
    <submittedName>
        <fullName evidence="1">Group 3 truncated hemoglobin ctb</fullName>
    </submittedName>
</protein>
<organism evidence="1 2">
    <name type="scientific">Roseibium alexandrii</name>
    <dbReference type="NCBI Taxonomy" id="388408"/>
    <lineage>
        <taxon>Bacteria</taxon>
        <taxon>Pseudomonadati</taxon>
        <taxon>Pseudomonadota</taxon>
        <taxon>Alphaproteobacteria</taxon>
        <taxon>Hyphomicrobiales</taxon>
        <taxon>Stappiaceae</taxon>
        <taxon>Roseibium</taxon>
    </lineage>
</organism>
<dbReference type="Gene3D" id="1.10.490.10">
    <property type="entry name" value="Globins"/>
    <property type="match status" value="1"/>
</dbReference>
<dbReference type="STRING" id="388408.LAX5112_02294"/>
<dbReference type="RefSeq" id="WP_008194499.1">
    <property type="nucleotide sequence ID" value="NZ_CXWD01000008.1"/>
</dbReference>
<proteinExistence type="predicted"/>
<evidence type="ECO:0000313" key="2">
    <source>
        <dbReference type="Proteomes" id="UP000053235"/>
    </source>
</evidence>